<accession>A0A4U8YZ78</accession>
<proteinExistence type="predicted"/>
<dbReference type="AlphaFoldDB" id="A0A4U8YZ78"/>
<feature type="region of interest" description="Disordered" evidence="1">
    <location>
        <begin position="30"/>
        <end position="59"/>
    </location>
</feature>
<dbReference type="KEGG" id="mtun:MTUNDRAET4_0058"/>
<evidence type="ECO:0000256" key="1">
    <source>
        <dbReference type="SAM" id="MobiDB-lite"/>
    </source>
</evidence>
<organism evidence="2 3">
    <name type="scientific">Methylocella tundrae</name>
    <dbReference type="NCBI Taxonomy" id="227605"/>
    <lineage>
        <taxon>Bacteria</taxon>
        <taxon>Pseudomonadati</taxon>
        <taxon>Pseudomonadota</taxon>
        <taxon>Alphaproteobacteria</taxon>
        <taxon>Hyphomicrobiales</taxon>
        <taxon>Beijerinckiaceae</taxon>
        <taxon>Methylocella</taxon>
    </lineage>
</organism>
<sequence length="59" mass="6240">MVDFGLEAPVRFQPPVPQAPVGDTIGCRPADDGASFERAPQSVLVGKPYGGATDRRSVR</sequence>
<name>A0A4U8YZ78_METTU</name>
<dbReference type="EMBL" id="LR536450">
    <property type="protein sequence ID" value="VFU06951.1"/>
    <property type="molecule type" value="Genomic_DNA"/>
</dbReference>
<evidence type="ECO:0000313" key="2">
    <source>
        <dbReference type="EMBL" id="VFU06951.1"/>
    </source>
</evidence>
<gene>
    <name evidence="2" type="ORF">MTUNDRAET4_0058</name>
</gene>
<protein>
    <submittedName>
        <fullName evidence="2">Uncharacterized protein</fullName>
    </submittedName>
</protein>
<evidence type="ECO:0000313" key="3">
    <source>
        <dbReference type="Proteomes" id="UP000294360"/>
    </source>
</evidence>
<reference evidence="2 3" key="1">
    <citation type="submission" date="2019-03" db="EMBL/GenBank/DDBJ databases">
        <authorList>
            <person name="Kox A.R. M."/>
        </authorList>
    </citation>
    <scope>NUCLEOTIDE SEQUENCE [LARGE SCALE GENOMIC DNA]</scope>
    <source>
        <strain evidence="2">MTUNDRAET4 annotated genome</strain>
    </source>
</reference>
<dbReference type="Proteomes" id="UP000294360">
    <property type="component" value="Chromosome"/>
</dbReference>